<evidence type="ECO:0000313" key="8">
    <source>
        <dbReference type="Proteomes" id="UP000000552"/>
    </source>
</evidence>
<dbReference type="InterPro" id="IPR023302">
    <property type="entry name" value="Pept_S9A_N"/>
</dbReference>
<sequence>MRNIRLQPPLPRAESRIRVFHDDVTIDSYRWFRDRENPDVGAYLEAENSYTEQATAHLSALKAEIIAEIEGRQPREYTSPALQVGPFEYFQRREPNLAHPAWWRRPVTGGSEEQVLDPNAIPGAEVFYSLGVFEPCDDGRYVAFSFDVIGNENYELRVRDMKTGQEVWQGSKKVAMVAWAADGNTLFFTSERPSRQQCQELVRLNIATGISEVVFEESNEQLKVQVRRSDSGAWLFLDVTAFSGHSSFPAHFGAEEVWCLPADEPGGNWRRIVKRGNGHEIYAEHWGDSFLFRVNDAGPYCRLVCAPIDDPSPSSWEEVIPHREGATLEEVHIFEKHLVVLEREGLRPRLVARDRSGRVGTTIDPEESSCTLKVGSSAGGTHSVPRHLFRSSKLVYSISSFVTPDTFVEHDLADDRSVTLCRAHIPGFDPALYVSQVVMVEADDGVEIPISLVTRRDRANPGPVVLRVYGCYGSPRSPSFKDWPSFMTGRLSLLDRGVAFGWAHIRGGGELGRPSHEAAMAERKRTTHTDLIAAAEGLVKQGFATRDGIAIEGASAGGGVVLATAALRPDLFRAVIAEVPLADILDTEMDAAMPWGLWERAEYGNPHIANEYRYLLSYDPYYNLSADRPLPPTYVDAALDDGQVLYYQPARYVAQRRSCAADRDPKLVFRTRMVGGHSGASHGPGVAEERAFRMAWALDQLRTIK</sequence>
<evidence type="ECO:0000313" key="7">
    <source>
        <dbReference type="EMBL" id="BAB52432.1"/>
    </source>
</evidence>
<evidence type="ECO:0000259" key="6">
    <source>
        <dbReference type="Pfam" id="PF02897"/>
    </source>
</evidence>
<dbReference type="ESTHER" id="meslo-MLR6087">
    <property type="family name" value="S9N_PREPL_Peptidase_S9"/>
</dbReference>
<dbReference type="AlphaFoldDB" id="Q98AA4"/>
<keyword evidence="3" id="KW-0378">Hydrolase</keyword>
<gene>
    <name evidence="7" type="ordered locus">mlr6087</name>
</gene>
<dbReference type="GO" id="GO:0004252">
    <property type="term" value="F:serine-type endopeptidase activity"/>
    <property type="evidence" value="ECO:0007669"/>
    <property type="project" value="InterPro"/>
</dbReference>
<dbReference type="SUPFAM" id="SSF53474">
    <property type="entry name" value="alpha/beta-Hydrolases"/>
    <property type="match status" value="1"/>
</dbReference>
<feature type="domain" description="Peptidase S9 prolyl oligopeptidase catalytic" evidence="5">
    <location>
        <begin position="485"/>
        <end position="701"/>
    </location>
</feature>
<keyword evidence="4" id="KW-0720">Serine protease</keyword>
<dbReference type="Gene3D" id="3.40.50.1820">
    <property type="entry name" value="alpha/beta hydrolase"/>
    <property type="match status" value="1"/>
</dbReference>
<dbReference type="Pfam" id="PF00326">
    <property type="entry name" value="Peptidase_S9"/>
    <property type="match status" value="1"/>
</dbReference>
<dbReference type="EMBL" id="BA000012">
    <property type="protein sequence ID" value="BAB52432.1"/>
    <property type="molecule type" value="Genomic_DNA"/>
</dbReference>
<protein>
    <submittedName>
        <fullName evidence="7">Dipeptidyl aminopeptidase</fullName>
    </submittedName>
</protein>
<proteinExistence type="inferred from homology"/>
<dbReference type="SUPFAM" id="SSF50993">
    <property type="entry name" value="Peptidase/esterase 'gauge' domain"/>
    <property type="match status" value="1"/>
</dbReference>
<name>Q98AA4_RHILO</name>
<dbReference type="PANTHER" id="PTHR11757">
    <property type="entry name" value="PROTEASE FAMILY S9A OLIGOPEPTIDASE"/>
    <property type="match status" value="1"/>
</dbReference>
<keyword evidence="2" id="KW-0645">Protease</keyword>
<dbReference type="Gene3D" id="2.130.10.120">
    <property type="entry name" value="Prolyl oligopeptidase, N-terminal domain"/>
    <property type="match status" value="1"/>
</dbReference>
<dbReference type="KEGG" id="mlo:mlr6087"/>
<dbReference type="InterPro" id="IPR002470">
    <property type="entry name" value="Peptidase_S9A"/>
</dbReference>
<dbReference type="InterPro" id="IPR051543">
    <property type="entry name" value="Serine_Peptidase_S9A"/>
</dbReference>
<keyword evidence="7" id="KW-0031">Aminopeptidase</keyword>
<organism evidence="7 8">
    <name type="scientific">Mesorhizobium japonicum (strain LMG 29417 / CECT 9101 / MAFF 303099)</name>
    <name type="common">Mesorhizobium loti (strain MAFF 303099)</name>
    <dbReference type="NCBI Taxonomy" id="266835"/>
    <lineage>
        <taxon>Bacteria</taxon>
        <taxon>Pseudomonadati</taxon>
        <taxon>Pseudomonadota</taxon>
        <taxon>Alphaproteobacteria</taxon>
        <taxon>Hyphomicrobiales</taxon>
        <taxon>Phyllobacteriaceae</taxon>
        <taxon>Mesorhizobium</taxon>
    </lineage>
</organism>
<dbReference type="PRINTS" id="PR00862">
    <property type="entry name" value="PROLIGOPTASE"/>
</dbReference>
<dbReference type="InterPro" id="IPR001375">
    <property type="entry name" value="Peptidase_S9_cat"/>
</dbReference>
<evidence type="ECO:0000256" key="2">
    <source>
        <dbReference type="ARBA" id="ARBA00022670"/>
    </source>
</evidence>
<dbReference type="GO" id="GO:0006508">
    <property type="term" value="P:proteolysis"/>
    <property type="evidence" value="ECO:0007669"/>
    <property type="project" value="UniProtKB-KW"/>
</dbReference>
<dbReference type="Proteomes" id="UP000000552">
    <property type="component" value="Chromosome"/>
</dbReference>
<dbReference type="PANTHER" id="PTHR11757:SF19">
    <property type="entry name" value="PROLYL ENDOPEPTIDASE-LIKE"/>
    <property type="match status" value="1"/>
</dbReference>
<evidence type="ECO:0000256" key="1">
    <source>
        <dbReference type="ARBA" id="ARBA00005228"/>
    </source>
</evidence>
<comment type="similarity">
    <text evidence="1">Belongs to the peptidase S9A family.</text>
</comment>
<dbReference type="GO" id="GO:0004177">
    <property type="term" value="F:aminopeptidase activity"/>
    <property type="evidence" value="ECO:0007669"/>
    <property type="project" value="UniProtKB-KW"/>
</dbReference>
<dbReference type="PATRIC" id="fig|266835.9.peg.4850"/>
<dbReference type="RefSeq" id="WP_010913755.1">
    <property type="nucleotide sequence ID" value="NC_002678.2"/>
</dbReference>
<evidence type="ECO:0000256" key="4">
    <source>
        <dbReference type="ARBA" id="ARBA00022825"/>
    </source>
</evidence>
<feature type="domain" description="Peptidase S9A N-terminal" evidence="6">
    <location>
        <begin position="8"/>
        <end position="417"/>
    </location>
</feature>
<dbReference type="InterPro" id="IPR029058">
    <property type="entry name" value="AB_hydrolase_fold"/>
</dbReference>
<evidence type="ECO:0000259" key="5">
    <source>
        <dbReference type="Pfam" id="PF00326"/>
    </source>
</evidence>
<reference evidence="7 8" key="1">
    <citation type="journal article" date="2000" name="DNA Res.">
        <title>Complete genome structure of the nitrogen-fixing symbiotic bacterium Mesorhizobium loti.</title>
        <authorList>
            <person name="Kaneko T."/>
            <person name="Nakamura Y."/>
            <person name="Sato S."/>
            <person name="Asamizu E."/>
            <person name="Kato T."/>
            <person name="Sasamoto S."/>
            <person name="Watanabe A."/>
            <person name="Idesawa K."/>
            <person name="Ishikawa A."/>
            <person name="Kawashima K."/>
            <person name="Kimura T."/>
            <person name="Kishida Y."/>
            <person name="Kiyokawa C."/>
            <person name="Kohara M."/>
            <person name="Matsumoto M."/>
            <person name="Matsuno A."/>
            <person name="Mochizuki Y."/>
            <person name="Nakayama S."/>
            <person name="Nakazaki N."/>
            <person name="Shimpo S."/>
            <person name="Sugimoto M."/>
            <person name="Takeuchi C."/>
            <person name="Yamada M."/>
            <person name="Tabata S."/>
        </authorList>
    </citation>
    <scope>NUCLEOTIDE SEQUENCE [LARGE SCALE GENOMIC DNA]</scope>
    <source>
        <strain evidence="8">LMG 29417 / CECT 9101 / MAFF 303099</strain>
    </source>
</reference>
<dbReference type="HOGENOM" id="CLU_011290_0_1_5"/>
<dbReference type="eggNOG" id="COG1770">
    <property type="taxonomic scope" value="Bacteria"/>
</dbReference>
<accession>Q98AA4</accession>
<dbReference type="Pfam" id="PF02897">
    <property type="entry name" value="Peptidase_S9_N"/>
    <property type="match status" value="1"/>
</dbReference>
<evidence type="ECO:0000256" key="3">
    <source>
        <dbReference type="ARBA" id="ARBA00022801"/>
    </source>
</evidence>